<protein>
    <submittedName>
        <fullName evidence="1">Unnamed protein product</fullName>
    </submittedName>
</protein>
<dbReference type="AlphaFoldDB" id="A0A9W7CNK5"/>
<name>A0A9W7CNK5_9STRA</name>
<organism evidence="1 2">
    <name type="scientific">Phytophthora lilii</name>
    <dbReference type="NCBI Taxonomy" id="2077276"/>
    <lineage>
        <taxon>Eukaryota</taxon>
        <taxon>Sar</taxon>
        <taxon>Stramenopiles</taxon>
        <taxon>Oomycota</taxon>
        <taxon>Peronosporomycetes</taxon>
        <taxon>Peronosporales</taxon>
        <taxon>Peronosporaceae</taxon>
        <taxon>Phytophthora</taxon>
    </lineage>
</organism>
<gene>
    <name evidence="1" type="ORF">Plil01_001503300</name>
</gene>
<evidence type="ECO:0000313" key="2">
    <source>
        <dbReference type="Proteomes" id="UP001165083"/>
    </source>
</evidence>
<comment type="caution">
    <text evidence="1">The sequence shown here is derived from an EMBL/GenBank/DDBJ whole genome shotgun (WGS) entry which is preliminary data.</text>
</comment>
<evidence type="ECO:0000313" key="1">
    <source>
        <dbReference type="EMBL" id="GMF35380.1"/>
    </source>
</evidence>
<dbReference type="Proteomes" id="UP001165083">
    <property type="component" value="Unassembled WGS sequence"/>
</dbReference>
<keyword evidence="2" id="KW-1185">Reference proteome</keyword>
<proteinExistence type="predicted"/>
<sequence>MDIQYVNTTDEEPVVIDDNYYKVYTPTITPINVKPFTFDTDKLKSDANIREKTLSLVCARSTSKLAYDVMGSSANIQAVSKSQVYVAPAGAVAVGAPFYVAHYLACVKVADICDYFKKCPMQKNTRGFIYINYNSSSTSIQTTSAGGVLTPAKINSISNNMNFGNTCPIMRNLNSATGNATYGAGNVALPASAVTLTVTADINGTSTSART</sequence>
<accession>A0A9W7CNK5</accession>
<dbReference type="EMBL" id="BSXW01001276">
    <property type="protein sequence ID" value="GMF35380.1"/>
    <property type="molecule type" value="Genomic_DNA"/>
</dbReference>
<reference evidence="1" key="1">
    <citation type="submission" date="2023-04" db="EMBL/GenBank/DDBJ databases">
        <title>Phytophthora lilii NBRC 32176.</title>
        <authorList>
            <person name="Ichikawa N."/>
            <person name="Sato H."/>
            <person name="Tonouchi N."/>
        </authorList>
    </citation>
    <scope>NUCLEOTIDE SEQUENCE</scope>
    <source>
        <strain evidence="1">NBRC 32176</strain>
    </source>
</reference>